<dbReference type="EMBL" id="JAAALK010000287">
    <property type="protein sequence ID" value="KAG8058435.1"/>
    <property type="molecule type" value="Genomic_DNA"/>
</dbReference>
<dbReference type="AlphaFoldDB" id="A0A8J5S9B8"/>
<dbReference type="Proteomes" id="UP000729402">
    <property type="component" value="Unassembled WGS sequence"/>
</dbReference>
<proteinExistence type="predicted"/>
<name>A0A8J5S9B8_ZIZPA</name>
<accession>A0A8J5S9B8</accession>
<evidence type="ECO:0000313" key="1">
    <source>
        <dbReference type="EMBL" id="KAG8058435.1"/>
    </source>
</evidence>
<sequence>MGEQHLTLLHIYSAIDMVRDTLLVLSYNDIPLVTNNVLQDMSETVPVMVTPITASESDGAKETQFSPVQTLTLSQSTTQSSAGSVSANIDTRRKHVSPVRLPFVASKKRFSQAKALKGRSPLASPVAKELVCYMTFAFSKTILRELVQEKLELNLFYGC</sequence>
<gene>
    <name evidence="1" type="ORF">GUJ93_ZPchr0002g24943</name>
</gene>
<reference evidence="1" key="1">
    <citation type="journal article" date="2021" name="bioRxiv">
        <title>Whole Genome Assembly and Annotation of Northern Wild Rice, Zizania palustris L., Supports a Whole Genome Duplication in the Zizania Genus.</title>
        <authorList>
            <person name="Haas M."/>
            <person name="Kono T."/>
            <person name="Macchietto M."/>
            <person name="Millas R."/>
            <person name="McGilp L."/>
            <person name="Shao M."/>
            <person name="Duquette J."/>
            <person name="Hirsch C.N."/>
            <person name="Kimball J."/>
        </authorList>
    </citation>
    <scope>NUCLEOTIDE SEQUENCE</scope>
    <source>
        <tissue evidence="1">Fresh leaf tissue</tissue>
    </source>
</reference>
<protein>
    <submittedName>
        <fullName evidence="1">Uncharacterized protein</fullName>
    </submittedName>
</protein>
<reference evidence="1" key="2">
    <citation type="submission" date="2021-02" db="EMBL/GenBank/DDBJ databases">
        <authorList>
            <person name="Kimball J.A."/>
            <person name="Haas M.W."/>
            <person name="Macchietto M."/>
            <person name="Kono T."/>
            <person name="Duquette J."/>
            <person name="Shao M."/>
        </authorList>
    </citation>
    <scope>NUCLEOTIDE SEQUENCE</scope>
    <source>
        <tissue evidence="1">Fresh leaf tissue</tissue>
    </source>
</reference>
<evidence type="ECO:0000313" key="2">
    <source>
        <dbReference type="Proteomes" id="UP000729402"/>
    </source>
</evidence>
<comment type="caution">
    <text evidence="1">The sequence shown here is derived from an EMBL/GenBank/DDBJ whole genome shotgun (WGS) entry which is preliminary data.</text>
</comment>
<organism evidence="1 2">
    <name type="scientific">Zizania palustris</name>
    <name type="common">Northern wild rice</name>
    <dbReference type="NCBI Taxonomy" id="103762"/>
    <lineage>
        <taxon>Eukaryota</taxon>
        <taxon>Viridiplantae</taxon>
        <taxon>Streptophyta</taxon>
        <taxon>Embryophyta</taxon>
        <taxon>Tracheophyta</taxon>
        <taxon>Spermatophyta</taxon>
        <taxon>Magnoliopsida</taxon>
        <taxon>Liliopsida</taxon>
        <taxon>Poales</taxon>
        <taxon>Poaceae</taxon>
        <taxon>BOP clade</taxon>
        <taxon>Oryzoideae</taxon>
        <taxon>Oryzeae</taxon>
        <taxon>Zizaniinae</taxon>
        <taxon>Zizania</taxon>
    </lineage>
</organism>
<keyword evidence="2" id="KW-1185">Reference proteome</keyword>